<sequence length="910" mass="102721">MHRILLSIVVILFFFVAAKGQIQTREVRGVVQDSTGRPLIGVTVRLYAKQDTMMVSTNEHGRFVFSTVAANDFKLSFSLIGFQLFERHYTSNVLLPITELVTVNLKEQPQELQEIAIYGVVPVVIKQDTIQYNAKAYQVRANALLEEMIRLMPGIQVDRSGNIDAQGQRVTRVRVNGKDFFDGDVLTATRNLPAEIVENVQIIDDYGDQANITGIRNTEPEKVLNVTIKEDRNHGAFGQLTAGGGMDMNDNKVNNRYIGSFSANKFNGSKQISVLGSANNTNTSLFSFGDVSGAGGRGGTDLNSMVDAEDGINTANSIGINYRDDIAKGVTVYGGYTYTQRLNQTQGTTKLQSIYENSTINSLDEVTSKADNIKHRLTWTIEANIDTANYLKVTPTASYLSSDLLSESHSTISSRSAFTDRIYNTNGRTSDPNFDIDLFYNHRFPKRGRNFNVTSRIEYFKRNRNDDVMDLTASLDSNANSPNKNYDVFKQKVNNFSYNRTFLFGMSYTEPVTKRSYLEFNYQYETNSIANARNTFDVDTLSLNETLIDSLSIDYDYLFQTHQFGINYQGDINKLKYTLGFALQPTKLDGKTPSRDVVTHINNLNFVPSAKMQYNINKTSSLSLNYRGQNNQPAFTQIQPVRDVSNPQYVVVGNANLKPEFMNMLSLQYRHFSIQSGSSLFTNFSFTHVQDKVVTNRISTPNSTIQATEFLNANGFYDLRGFYHYSTPVAGRILTLNLNGSADYTNNLTYINSVRNVGRNMVFTQNVQMNFQIEDLLEADLRSSYTVNKIKYNIPSFIDASANTFSLGFGGKGYLPKKWILSVDFSQRINAGYSNYINANPTILNVYVEKSFLQNDMMAIRLQGFDLFNKNTGVRREIVGNDIFDMRNNRLARYFLISLNIRLQKFSSKI</sequence>
<feature type="domain" description="Outer membrane protein beta-barrel" evidence="1">
    <location>
        <begin position="442"/>
        <end position="900"/>
    </location>
</feature>
<dbReference type="OrthoDB" id="1086219at2"/>
<accession>A0A1H7U7N3</accession>
<dbReference type="AlphaFoldDB" id="A0A1H7U7N3"/>
<dbReference type="SUPFAM" id="SSF56935">
    <property type="entry name" value="Porins"/>
    <property type="match status" value="1"/>
</dbReference>
<dbReference type="Proteomes" id="UP000199421">
    <property type="component" value="Unassembled WGS sequence"/>
</dbReference>
<dbReference type="InterPro" id="IPR041700">
    <property type="entry name" value="OMP_b-brl_3"/>
</dbReference>
<dbReference type="InterPro" id="IPR008969">
    <property type="entry name" value="CarboxyPept-like_regulatory"/>
</dbReference>
<evidence type="ECO:0000259" key="1">
    <source>
        <dbReference type="Pfam" id="PF14905"/>
    </source>
</evidence>
<organism evidence="2 3">
    <name type="scientific">Olivibacter domesticus</name>
    <name type="common">Pseudosphingobacterium domesticum</name>
    <dbReference type="NCBI Taxonomy" id="407022"/>
    <lineage>
        <taxon>Bacteria</taxon>
        <taxon>Pseudomonadati</taxon>
        <taxon>Bacteroidota</taxon>
        <taxon>Sphingobacteriia</taxon>
        <taxon>Sphingobacteriales</taxon>
        <taxon>Sphingobacteriaceae</taxon>
        <taxon>Olivibacter</taxon>
    </lineage>
</organism>
<dbReference type="Pfam" id="PF14905">
    <property type="entry name" value="OMP_b-brl_3"/>
    <property type="match status" value="1"/>
</dbReference>
<reference evidence="3" key="1">
    <citation type="submission" date="2016-10" db="EMBL/GenBank/DDBJ databases">
        <authorList>
            <person name="Varghese N."/>
            <person name="Submissions S."/>
        </authorList>
    </citation>
    <scope>NUCLEOTIDE SEQUENCE [LARGE SCALE GENOMIC DNA]</scope>
    <source>
        <strain evidence="3">DSM 18733</strain>
    </source>
</reference>
<dbReference type="Pfam" id="PF13620">
    <property type="entry name" value="CarboxypepD_reg"/>
    <property type="match status" value="1"/>
</dbReference>
<protein>
    <submittedName>
        <fullName evidence="2">CarboxypepD_reg-like domain-containing protein</fullName>
    </submittedName>
</protein>
<evidence type="ECO:0000313" key="2">
    <source>
        <dbReference type="EMBL" id="SEL93021.1"/>
    </source>
</evidence>
<name>A0A1H7U7N3_OLID1</name>
<dbReference type="SUPFAM" id="SSF49464">
    <property type="entry name" value="Carboxypeptidase regulatory domain-like"/>
    <property type="match status" value="1"/>
</dbReference>
<dbReference type="EMBL" id="FOAF01000005">
    <property type="protein sequence ID" value="SEL93021.1"/>
    <property type="molecule type" value="Genomic_DNA"/>
</dbReference>
<gene>
    <name evidence="2" type="ORF">SAMN05661044_03773</name>
</gene>
<evidence type="ECO:0000313" key="3">
    <source>
        <dbReference type="Proteomes" id="UP000199421"/>
    </source>
</evidence>
<keyword evidence="3" id="KW-1185">Reference proteome</keyword>
<dbReference type="Gene3D" id="2.60.40.1120">
    <property type="entry name" value="Carboxypeptidase-like, regulatory domain"/>
    <property type="match status" value="1"/>
</dbReference>
<dbReference type="RefSeq" id="WP_093327331.1">
    <property type="nucleotide sequence ID" value="NZ_FOAF01000005.1"/>
</dbReference>
<dbReference type="STRING" id="407022.SAMN05661044_03773"/>
<proteinExistence type="predicted"/>